<dbReference type="Pfam" id="PF00269">
    <property type="entry name" value="SASP"/>
    <property type="match status" value="1"/>
</dbReference>
<dbReference type="GO" id="GO:0006265">
    <property type="term" value="P:DNA topological change"/>
    <property type="evidence" value="ECO:0007669"/>
    <property type="project" value="InterPro"/>
</dbReference>
<dbReference type="InterPro" id="IPR001448">
    <property type="entry name" value="SASP_alpha/beta-type"/>
</dbReference>
<gene>
    <name evidence="4" type="ORF">EV207_105137</name>
</gene>
<dbReference type="PANTHER" id="PTHR36107">
    <property type="entry name" value="SMALL, ACID-SOLUBLE SPORE PROTEIN A"/>
    <property type="match status" value="1"/>
</dbReference>
<keyword evidence="5" id="KW-1185">Reference proteome</keyword>
<evidence type="ECO:0000313" key="4">
    <source>
        <dbReference type="EMBL" id="TCP30608.1"/>
    </source>
</evidence>
<accession>A0A4R2P8H2</accession>
<dbReference type="RefSeq" id="WP_132744596.1">
    <property type="nucleotide sequence ID" value="NZ_SLXK01000005.1"/>
</dbReference>
<dbReference type="PANTHER" id="PTHR36107:SF1">
    <property type="entry name" value="SMALL, ACID-SOLUBLE SPORE PROTEIN A"/>
    <property type="match status" value="1"/>
</dbReference>
<comment type="function">
    <text evidence="1">SASP are bound to spore DNA. They are double-stranded DNA-binding proteins that cause DNA to change to an a-like conformation. They protect the DNA backbone from chemical and enzymatic cleavage and are thus involved in dormant spore's high resistance to UV light.</text>
</comment>
<dbReference type="InterPro" id="IPR038300">
    <property type="entry name" value="SASP_sf_alpha/beta"/>
</dbReference>
<dbReference type="OrthoDB" id="1683773at2"/>
<evidence type="ECO:0000256" key="2">
    <source>
        <dbReference type="ARBA" id="ARBA00005442"/>
    </source>
</evidence>
<name>A0A4R2P8H2_9BACL</name>
<organism evidence="4 5">
    <name type="scientific">Scopulibacillus darangshiensis</name>
    <dbReference type="NCBI Taxonomy" id="442528"/>
    <lineage>
        <taxon>Bacteria</taxon>
        <taxon>Bacillati</taxon>
        <taxon>Bacillota</taxon>
        <taxon>Bacilli</taxon>
        <taxon>Bacillales</taxon>
        <taxon>Sporolactobacillaceae</taxon>
        <taxon>Scopulibacillus</taxon>
    </lineage>
</organism>
<dbReference type="GO" id="GO:0003690">
    <property type="term" value="F:double-stranded DNA binding"/>
    <property type="evidence" value="ECO:0007669"/>
    <property type="project" value="InterPro"/>
</dbReference>
<dbReference type="EMBL" id="SLXK01000005">
    <property type="protein sequence ID" value="TCP30608.1"/>
    <property type="molecule type" value="Genomic_DNA"/>
</dbReference>
<comment type="similarity">
    <text evidence="2">Belongs to the alpha/beta-type SASP family.</text>
</comment>
<comment type="caution">
    <text evidence="4">The sequence shown here is derived from an EMBL/GenBank/DDBJ whole genome shotgun (WGS) entry which is preliminary data.</text>
</comment>
<dbReference type="AlphaFoldDB" id="A0A4R2P8H2"/>
<protein>
    <submittedName>
        <fullName evidence="4">Small acid-soluble spore protein alpha/beta type</fullName>
    </submittedName>
</protein>
<dbReference type="Proteomes" id="UP000295416">
    <property type="component" value="Unassembled WGS sequence"/>
</dbReference>
<evidence type="ECO:0000256" key="3">
    <source>
        <dbReference type="ARBA" id="ARBA00023125"/>
    </source>
</evidence>
<dbReference type="InterPro" id="IPR050847">
    <property type="entry name" value="SASP_DNA-binding"/>
</dbReference>
<evidence type="ECO:0000256" key="1">
    <source>
        <dbReference type="ARBA" id="ARBA00003863"/>
    </source>
</evidence>
<proteinExistence type="inferred from homology"/>
<sequence>MGNNNHYLVPEAKEGMQKLKEKVMAEQGYNVNPEQPNDVKYEVAEEVGVPLKKGYNGDMTAKEAGKIGGNIGGNMVKEMIQMAEQSLTNKK</sequence>
<keyword evidence="3" id="KW-0238">DNA-binding</keyword>
<evidence type="ECO:0000313" key="5">
    <source>
        <dbReference type="Proteomes" id="UP000295416"/>
    </source>
</evidence>
<reference evidence="4 5" key="1">
    <citation type="submission" date="2019-03" db="EMBL/GenBank/DDBJ databases">
        <title>Genomic Encyclopedia of Type Strains, Phase IV (KMG-IV): sequencing the most valuable type-strain genomes for metagenomic binning, comparative biology and taxonomic classification.</title>
        <authorList>
            <person name="Goeker M."/>
        </authorList>
    </citation>
    <scope>NUCLEOTIDE SEQUENCE [LARGE SCALE GENOMIC DNA]</scope>
    <source>
        <strain evidence="4 5">DSM 19377</strain>
    </source>
</reference>
<dbReference type="PROSITE" id="PS00304">
    <property type="entry name" value="SASP_1"/>
    <property type="match status" value="1"/>
</dbReference>
<dbReference type="Gene3D" id="6.10.10.80">
    <property type="entry name" value="Small, acid-soluble spore protein, alpha/beta type-like"/>
    <property type="match status" value="1"/>
</dbReference>
<dbReference type="InterPro" id="IPR018126">
    <property type="entry name" value="SASP_alpha/beta-type_CS"/>
</dbReference>